<accession>A0A8H5HKG0</accession>
<reference evidence="2 3" key="1">
    <citation type="journal article" date="2020" name="ISME J.">
        <title>Uncovering the hidden diversity of litter-decomposition mechanisms in mushroom-forming fungi.</title>
        <authorList>
            <person name="Floudas D."/>
            <person name="Bentzer J."/>
            <person name="Ahren D."/>
            <person name="Johansson T."/>
            <person name="Persson P."/>
            <person name="Tunlid A."/>
        </authorList>
    </citation>
    <scope>NUCLEOTIDE SEQUENCE [LARGE SCALE GENOMIC DNA]</scope>
    <source>
        <strain evidence="2 3">CBS 406.79</strain>
    </source>
</reference>
<feature type="compositionally biased region" description="Polar residues" evidence="1">
    <location>
        <begin position="39"/>
        <end position="56"/>
    </location>
</feature>
<comment type="caution">
    <text evidence="2">The sequence shown here is derived from an EMBL/GenBank/DDBJ whole genome shotgun (WGS) entry which is preliminary data.</text>
</comment>
<protein>
    <submittedName>
        <fullName evidence="2">Uncharacterized protein</fullName>
    </submittedName>
</protein>
<feature type="region of interest" description="Disordered" evidence="1">
    <location>
        <begin position="377"/>
        <end position="423"/>
    </location>
</feature>
<gene>
    <name evidence="2" type="ORF">D9757_007450</name>
</gene>
<proteinExistence type="predicted"/>
<evidence type="ECO:0000313" key="3">
    <source>
        <dbReference type="Proteomes" id="UP000518752"/>
    </source>
</evidence>
<dbReference type="Proteomes" id="UP000518752">
    <property type="component" value="Unassembled WGS sequence"/>
</dbReference>
<feature type="compositionally biased region" description="Polar residues" evidence="1">
    <location>
        <begin position="383"/>
        <end position="411"/>
    </location>
</feature>
<dbReference type="AlphaFoldDB" id="A0A8H5HKG0"/>
<organism evidence="2 3">
    <name type="scientific">Collybiopsis confluens</name>
    <dbReference type="NCBI Taxonomy" id="2823264"/>
    <lineage>
        <taxon>Eukaryota</taxon>
        <taxon>Fungi</taxon>
        <taxon>Dikarya</taxon>
        <taxon>Basidiomycota</taxon>
        <taxon>Agaricomycotina</taxon>
        <taxon>Agaricomycetes</taxon>
        <taxon>Agaricomycetidae</taxon>
        <taxon>Agaricales</taxon>
        <taxon>Marasmiineae</taxon>
        <taxon>Omphalotaceae</taxon>
        <taxon>Collybiopsis</taxon>
    </lineage>
</organism>
<sequence>MYRNVSSPIFDVPEFPTLRRVKPLPKRRETYKDSGDGSPATNGSQRTPVPESTNAQVNENDVPHITDYPFSLPNTLPSLPGPDATAEELLAHADALQSYYLPILDAAAANMANMAGMMGVNTLADVARVAGITNGKNIDKDDRGFGFDEDELSLAAATFGLSLRGERLGTDDESDGQGDGDYIDHLQQPGNTKKRKVPANAFTRFSGGGGDESSDFPGENEGSALTTYSPAGHLLGSDTGQDDGGGGAKNVPSSSPSGNPLSSPQSATHLLQNRVMNHHLHGRNTSRLSAVTLASLQQKETLKVRKRQLAAVLGALSVTAPAGLNGFTGHSQLGGIGTGSGAGDENTFAMALDQALSGAWTYPYSFPYPFTSSSFSSSMTSSTAGDASVSNAPATASNAPETASGNDQKPFNNKPKIRLSKRAKPRTARLFKINEDATPPSTGADMNVESDLSKAIMKTKWSTKKNNKENGVLEGEFTFVFPSASELKLPLRLLFLVFRPFCFLYVCLCG</sequence>
<feature type="compositionally biased region" description="Basic and acidic residues" evidence="1">
    <location>
        <begin position="26"/>
        <end position="35"/>
    </location>
</feature>
<name>A0A8H5HKG0_9AGAR</name>
<dbReference type="OrthoDB" id="2507488at2759"/>
<dbReference type="EMBL" id="JAACJN010000042">
    <property type="protein sequence ID" value="KAF5384645.1"/>
    <property type="molecule type" value="Genomic_DNA"/>
</dbReference>
<evidence type="ECO:0000256" key="1">
    <source>
        <dbReference type="SAM" id="MobiDB-lite"/>
    </source>
</evidence>
<feature type="compositionally biased region" description="Low complexity" evidence="1">
    <location>
        <begin position="252"/>
        <end position="266"/>
    </location>
</feature>
<keyword evidence="3" id="KW-1185">Reference proteome</keyword>
<feature type="region of interest" description="Disordered" evidence="1">
    <location>
        <begin position="166"/>
        <end position="266"/>
    </location>
</feature>
<evidence type="ECO:0000313" key="2">
    <source>
        <dbReference type="EMBL" id="KAF5384645.1"/>
    </source>
</evidence>
<feature type="region of interest" description="Disordered" evidence="1">
    <location>
        <begin position="21"/>
        <end position="56"/>
    </location>
</feature>